<gene>
    <name evidence="1" type="ORF">LCGC14_0997000</name>
</gene>
<dbReference type="EMBL" id="LAZR01003826">
    <property type="protein sequence ID" value="KKN14341.1"/>
    <property type="molecule type" value="Genomic_DNA"/>
</dbReference>
<organism evidence="1">
    <name type="scientific">marine sediment metagenome</name>
    <dbReference type="NCBI Taxonomy" id="412755"/>
    <lineage>
        <taxon>unclassified sequences</taxon>
        <taxon>metagenomes</taxon>
        <taxon>ecological metagenomes</taxon>
    </lineage>
</organism>
<sequence>MKENFCNNALGEKTEDTIERITREIKDLYGGRIIIKIKAITVQSRNKKAVFALDMIENRYKAVSNVGRYRDKTLLLIQEK</sequence>
<protein>
    <submittedName>
        <fullName evidence="1">Uncharacterized protein</fullName>
    </submittedName>
</protein>
<reference evidence="1" key="1">
    <citation type="journal article" date="2015" name="Nature">
        <title>Complex archaea that bridge the gap between prokaryotes and eukaryotes.</title>
        <authorList>
            <person name="Spang A."/>
            <person name="Saw J.H."/>
            <person name="Jorgensen S.L."/>
            <person name="Zaremba-Niedzwiedzka K."/>
            <person name="Martijn J."/>
            <person name="Lind A.E."/>
            <person name="van Eijk R."/>
            <person name="Schleper C."/>
            <person name="Guy L."/>
            <person name="Ettema T.J."/>
        </authorList>
    </citation>
    <scope>NUCLEOTIDE SEQUENCE</scope>
</reference>
<dbReference type="AlphaFoldDB" id="A0A0F9QMM6"/>
<comment type="caution">
    <text evidence="1">The sequence shown here is derived from an EMBL/GenBank/DDBJ whole genome shotgun (WGS) entry which is preliminary data.</text>
</comment>
<proteinExistence type="predicted"/>
<evidence type="ECO:0000313" key="1">
    <source>
        <dbReference type="EMBL" id="KKN14341.1"/>
    </source>
</evidence>
<name>A0A0F9QMM6_9ZZZZ</name>
<accession>A0A0F9QMM6</accession>